<dbReference type="VEuPathDB" id="VectorBase:AALB20_038726"/>
<dbReference type="VEuPathDB" id="VectorBase:AALB004520"/>
<dbReference type="Gene3D" id="1.10.8.20">
    <property type="entry name" value="N-terminal domain of phosphatidylinositol transfer protein sec14p"/>
    <property type="match status" value="1"/>
</dbReference>
<dbReference type="EnsemblMetazoa" id="AALB004520-RA">
    <property type="protein sequence ID" value="AALB004520-PA"/>
    <property type="gene ID" value="AALB004520"/>
</dbReference>
<reference evidence="1" key="2">
    <citation type="submission" date="2022-08" db="UniProtKB">
        <authorList>
            <consortium name="EnsemblMetazoa"/>
        </authorList>
    </citation>
    <scope>IDENTIFICATION</scope>
    <source>
        <strain evidence="1">STECLA/ALBI9_A</strain>
    </source>
</reference>
<keyword evidence="2" id="KW-1185">Reference proteome</keyword>
<dbReference type="SUPFAM" id="SSF52087">
    <property type="entry name" value="CRAL/TRIO domain"/>
    <property type="match status" value="1"/>
</dbReference>
<dbReference type="PANTHER" id="PTHR10174:SF166">
    <property type="entry name" value="LD40136P"/>
    <property type="match status" value="1"/>
</dbReference>
<dbReference type="PROSITE" id="PS50191">
    <property type="entry name" value="CRAL_TRIO"/>
    <property type="match status" value="1"/>
</dbReference>
<dbReference type="CDD" id="cd00170">
    <property type="entry name" value="SEC14"/>
    <property type="match status" value="1"/>
</dbReference>
<dbReference type="InterPro" id="IPR011074">
    <property type="entry name" value="CRAL/TRIO_N_dom"/>
</dbReference>
<dbReference type="STRING" id="7167.A0A182FDD3"/>
<dbReference type="Gene3D" id="3.40.525.10">
    <property type="entry name" value="CRAL-TRIO lipid binding domain"/>
    <property type="match status" value="1"/>
</dbReference>
<dbReference type="KEGG" id="aali:118465790"/>
<dbReference type="PRINTS" id="PR00180">
    <property type="entry name" value="CRETINALDHBP"/>
</dbReference>
<dbReference type="SMART" id="SM00516">
    <property type="entry name" value="SEC14"/>
    <property type="match status" value="1"/>
</dbReference>
<dbReference type="GeneID" id="118465790"/>
<dbReference type="InterPro" id="IPR036865">
    <property type="entry name" value="CRAL-TRIO_dom_sf"/>
</dbReference>
<dbReference type="Pfam" id="PF00650">
    <property type="entry name" value="CRAL_TRIO"/>
    <property type="match status" value="1"/>
</dbReference>
<evidence type="ECO:0000313" key="2">
    <source>
        <dbReference type="Proteomes" id="UP000069272"/>
    </source>
</evidence>
<dbReference type="PANTHER" id="PTHR10174">
    <property type="entry name" value="ALPHA-TOCOPHEROL TRANSFER PROTEIN-RELATED"/>
    <property type="match status" value="1"/>
</dbReference>
<reference evidence="1 2" key="1">
    <citation type="journal article" date="2017" name="G3 (Bethesda)">
        <title>The Physical Genome Mapping of Anopheles albimanus Corrected Scaffold Misassemblies and Identified Interarm Rearrangements in Genus Anopheles.</title>
        <authorList>
            <person name="Artemov G.N."/>
            <person name="Peery A.N."/>
            <person name="Jiang X."/>
            <person name="Tu Z."/>
            <person name="Stegniy V.N."/>
            <person name="Sharakhova M.V."/>
            <person name="Sharakhov I.V."/>
        </authorList>
    </citation>
    <scope>NUCLEOTIDE SEQUENCE [LARGE SCALE GENOMIC DNA]</scope>
    <source>
        <strain evidence="1 2">ALBI9_A</strain>
    </source>
</reference>
<dbReference type="OrthoDB" id="75724at2759"/>
<organism evidence="1 2">
    <name type="scientific">Anopheles albimanus</name>
    <name type="common">New world malaria mosquito</name>
    <dbReference type="NCBI Taxonomy" id="7167"/>
    <lineage>
        <taxon>Eukaryota</taxon>
        <taxon>Metazoa</taxon>
        <taxon>Ecdysozoa</taxon>
        <taxon>Arthropoda</taxon>
        <taxon>Hexapoda</taxon>
        <taxon>Insecta</taxon>
        <taxon>Pterygota</taxon>
        <taxon>Neoptera</taxon>
        <taxon>Endopterygota</taxon>
        <taxon>Diptera</taxon>
        <taxon>Nematocera</taxon>
        <taxon>Culicoidea</taxon>
        <taxon>Culicidae</taxon>
        <taxon>Anophelinae</taxon>
        <taxon>Anopheles</taxon>
    </lineage>
</organism>
<dbReference type="AlphaFoldDB" id="A0A182FDD3"/>
<accession>A0A182FDD3</accession>
<proteinExistence type="predicted"/>
<dbReference type="RefSeq" id="XP_035790219.1">
    <property type="nucleotide sequence ID" value="XM_035934326.1"/>
</dbReference>
<dbReference type="SUPFAM" id="SSF46938">
    <property type="entry name" value="CRAL/TRIO N-terminal domain"/>
    <property type="match status" value="1"/>
</dbReference>
<evidence type="ECO:0000313" key="1">
    <source>
        <dbReference type="EnsemblMetazoa" id="AALB004520-PA"/>
    </source>
</evidence>
<dbReference type="InterPro" id="IPR001251">
    <property type="entry name" value="CRAL-TRIO_dom"/>
</dbReference>
<dbReference type="GO" id="GO:0016020">
    <property type="term" value="C:membrane"/>
    <property type="evidence" value="ECO:0007669"/>
    <property type="project" value="TreeGrafter"/>
</dbReference>
<dbReference type="InterPro" id="IPR036273">
    <property type="entry name" value="CRAL/TRIO_N_dom_sf"/>
</dbReference>
<dbReference type="Proteomes" id="UP000069272">
    <property type="component" value="Chromosome 3L"/>
</dbReference>
<protein>
    <submittedName>
        <fullName evidence="1">Uncharacterized protein</fullName>
    </submittedName>
</protein>
<dbReference type="GO" id="GO:1902936">
    <property type="term" value="F:phosphatidylinositol bisphosphate binding"/>
    <property type="evidence" value="ECO:0007669"/>
    <property type="project" value="TreeGrafter"/>
</dbReference>
<sequence length="330" mass="37968">MQQYEPECCKSPDEYTAYRTTLNEDDLRLAKDELHEDDDTRDPSLAQMREFIAKHPRIIRCRTDPVFLLRFLRFTKFNVPRACDILERALAQLVRTRATYGAEAADKLNPDVQRLLDVAAIVPLGYDQQRRMVVLCSAAALDPRTTTSMLHMQLGGLVLATCQEYELIQVRGLVVLMDFSGLSMAHCGMWSLSDVKLTAEYVNELIAMRVKEVHMIQVPRFAWLLLDLFLPLLSPKMKERFKFHRTFDELRGSLDPSLLPTIYGGQQSLEKANENFRTDMFERQRKWFEVERQLHMDLGGANAGRGSQRNGFQGEQELAMVGSFRKLTVD</sequence>
<name>A0A182FDD3_ANOAL</name>
<dbReference type="SMART" id="SM01100">
    <property type="entry name" value="CRAL_TRIO_N"/>
    <property type="match status" value="1"/>
</dbReference>